<reference evidence="1 2" key="1">
    <citation type="submission" date="2024-01" db="EMBL/GenBank/DDBJ databases">
        <title>The genomes of 5 underutilized Papilionoideae crops provide insights into root nodulation and disease resistanc.</title>
        <authorList>
            <person name="Jiang F."/>
        </authorList>
    </citation>
    <scope>NUCLEOTIDE SEQUENCE [LARGE SCALE GENOMIC DNA]</scope>
    <source>
        <strain evidence="1">LVBAO_FW01</strain>
        <tissue evidence="1">Leaves</tissue>
    </source>
</reference>
<name>A0AAN9L655_CANGL</name>
<gene>
    <name evidence="1" type="ORF">VNO77_24362</name>
</gene>
<dbReference type="AlphaFoldDB" id="A0AAN9L655"/>
<dbReference type="Proteomes" id="UP001367508">
    <property type="component" value="Unassembled WGS sequence"/>
</dbReference>
<organism evidence="1 2">
    <name type="scientific">Canavalia gladiata</name>
    <name type="common">Sword bean</name>
    <name type="synonym">Dolichos gladiatus</name>
    <dbReference type="NCBI Taxonomy" id="3824"/>
    <lineage>
        <taxon>Eukaryota</taxon>
        <taxon>Viridiplantae</taxon>
        <taxon>Streptophyta</taxon>
        <taxon>Embryophyta</taxon>
        <taxon>Tracheophyta</taxon>
        <taxon>Spermatophyta</taxon>
        <taxon>Magnoliopsida</taxon>
        <taxon>eudicotyledons</taxon>
        <taxon>Gunneridae</taxon>
        <taxon>Pentapetalae</taxon>
        <taxon>rosids</taxon>
        <taxon>fabids</taxon>
        <taxon>Fabales</taxon>
        <taxon>Fabaceae</taxon>
        <taxon>Papilionoideae</taxon>
        <taxon>50 kb inversion clade</taxon>
        <taxon>NPAAA clade</taxon>
        <taxon>indigoferoid/millettioid clade</taxon>
        <taxon>Phaseoleae</taxon>
        <taxon>Canavalia</taxon>
    </lineage>
</organism>
<comment type="caution">
    <text evidence="1">The sequence shown here is derived from an EMBL/GenBank/DDBJ whole genome shotgun (WGS) entry which is preliminary data.</text>
</comment>
<dbReference type="EMBL" id="JAYMYQ010000005">
    <property type="protein sequence ID" value="KAK7330175.1"/>
    <property type="molecule type" value="Genomic_DNA"/>
</dbReference>
<evidence type="ECO:0000313" key="2">
    <source>
        <dbReference type="Proteomes" id="UP001367508"/>
    </source>
</evidence>
<sequence>MSTTYKRIFFHNCYVTTKPRLSLTSHYQTQTGRARSHSDLVQATAGGLQSPKWQHRKLEEYYISSFTVWVVSLLKRISLAFLLHSGFEKSKRYFAFDMGIVYDTTCTQFSLE</sequence>
<proteinExistence type="predicted"/>
<evidence type="ECO:0000313" key="1">
    <source>
        <dbReference type="EMBL" id="KAK7330175.1"/>
    </source>
</evidence>
<protein>
    <submittedName>
        <fullName evidence="1">Uncharacterized protein</fullName>
    </submittedName>
</protein>
<accession>A0AAN9L655</accession>
<keyword evidence="2" id="KW-1185">Reference proteome</keyword>